<reference evidence="2" key="1">
    <citation type="journal article" date="2014" name="Front. Microbiol.">
        <title>High frequency of phylogenetically diverse reductive dehalogenase-homologous genes in deep subseafloor sedimentary metagenomes.</title>
        <authorList>
            <person name="Kawai M."/>
            <person name="Futagami T."/>
            <person name="Toyoda A."/>
            <person name="Takaki Y."/>
            <person name="Nishi S."/>
            <person name="Hori S."/>
            <person name="Arai W."/>
            <person name="Tsubouchi T."/>
            <person name="Morono Y."/>
            <person name="Uchiyama I."/>
            <person name="Ito T."/>
            <person name="Fujiyama A."/>
            <person name="Inagaki F."/>
            <person name="Takami H."/>
        </authorList>
    </citation>
    <scope>NUCLEOTIDE SEQUENCE</scope>
    <source>
        <strain evidence="2">Expedition CK06-06</strain>
    </source>
</reference>
<evidence type="ECO:0000256" key="1">
    <source>
        <dbReference type="SAM" id="MobiDB-lite"/>
    </source>
</evidence>
<gene>
    <name evidence="2" type="ORF">S01H1_31033</name>
</gene>
<accession>X0T287</accession>
<protein>
    <submittedName>
        <fullName evidence="2">Uncharacterized protein</fullName>
    </submittedName>
</protein>
<feature type="region of interest" description="Disordered" evidence="1">
    <location>
        <begin position="1"/>
        <end position="29"/>
    </location>
</feature>
<organism evidence="2">
    <name type="scientific">marine sediment metagenome</name>
    <dbReference type="NCBI Taxonomy" id="412755"/>
    <lineage>
        <taxon>unclassified sequences</taxon>
        <taxon>metagenomes</taxon>
        <taxon>ecological metagenomes</taxon>
    </lineage>
</organism>
<proteinExistence type="predicted"/>
<comment type="caution">
    <text evidence="2">The sequence shown here is derived from an EMBL/GenBank/DDBJ whole genome shotgun (WGS) entry which is preliminary data.</text>
</comment>
<dbReference type="EMBL" id="BARS01019126">
    <property type="protein sequence ID" value="GAF87588.1"/>
    <property type="molecule type" value="Genomic_DNA"/>
</dbReference>
<evidence type="ECO:0000313" key="2">
    <source>
        <dbReference type="EMBL" id="GAF87588.1"/>
    </source>
</evidence>
<dbReference type="AlphaFoldDB" id="X0T287"/>
<sequence length="59" mass="7192">MVKYQAKQGRMGSLRRKSRVKLSNEDEMKRQEERREALAEYIVEKKQKFFTVTGDRKWL</sequence>
<name>X0T287_9ZZZZ</name>